<evidence type="ECO:0000259" key="5">
    <source>
        <dbReference type="PROSITE" id="PS50893"/>
    </source>
</evidence>
<keyword evidence="3" id="KW-0547">Nucleotide-binding</keyword>
<dbReference type="SMART" id="SM00382">
    <property type="entry name" value="AAA"/>
    <property type="match status" value="1"/>
</dbReference>
<comment type="caution">
    <text evidence="6">The sequence shown here is derived from an EMBL/GenBank/DDBJ whole genome shotgun (WGS) entry which is preliminary data.</text>
</comment>
<evidence type="ECO:0000256" key="2">
    <source>
        <dbReference type="ARBA" id="ARBA00022448"/>
    </source>
</evidence>
<dbReference type="Pfam" id="PF00005">
    <property type="entry name" value="ABC_tran"/>
    <property type="match status" value="1"/>
</dbReference>
<dbReference type="InterPro" id="IPR017871">
    <property type="entry name" value="ABC_transporter-like_CS"/>
</dbReference>
<keyword evidence="2" id="KW-0813">Transport</keyword>
<dbReference type="InterPro" id="IPR003439">
    <property type="entry name" value="ABC_transporter-like_ATP-bd"/>
</dbReference>
<feature type="domain" description="ABC transporter" evidence="5">
    <location>
        <begin position="1"/>
        <end position="221"/>
    </location>
</feature>
<dbReference type="Gene3D" id="3.40.50.300">
    <property type="entry name" value="P-loop containing nucleotide triphosphate hydrolases"/>
    <property type="match status" value="1"/>
</dbReference>
<dbReference type="InterPro" id="IPR027417">
    <property type="entry name" value="P-loop_NTPase"/>
</dbReference>
<evidence type="ECO:0000256" key="3">
    <source>
        <dbReference type="ARBA" id="ARBA00022741"/>
    </source>
</evidence>
<reference evidence="6" key="1">
    <citation type="journal article" date="2014" name="Int. J. Syst. Evol. Microbiol.">
        <title>Complete genome sequence of Corynebacterium casei LMG S-19264T (=DSM 44701T), isolated from a smear-ripened cheese.</title>
        <authorList>
            <consortium name="US DOE Joint Genome Institute (JGI-PGF)"/>
            <person name="Walter F."/>
            <person name="Albersmeier A."/>
            <person name="Kalinowski J."/>
            <person name="Ruckert C."/>
        </authorList>
    </citation>
    <scope>NUCLEOTIDE SEQUENCE</scope>
    <source>
        <strain evidence="6">KCTC 42650</strain>
    </source>
</reference>
<protein>
    <submittedName>
        <fullName evidence="6">ABC transporter ATP-binding protein</fullName>
    </submittedName>
</protein>
<evidence type="ECO:0000313" key="7">
    <source>
        <dbReference type="Proteomes" id="UP000626220"/>
    </source>
</evidence>
<organism evidence="6 7">
    <name type="scientific">Seohaeicola zhoushanensis</name>
    <dbReference type="NCBI Taxonomy" id="1569283"/>
    <lineage>
        <taxon>Bacteria</taxon>
        <taxon>Pseudomonadati</taxon>
        <taxon>Pseudomonadota</taxon>
        <taxon>Alphaproteobacteria</taxon>
        <taxon>Rhodobacterales</taxon>
        <taxon>Roseobacteraceae</taxon>
        <taxon>Seohaeicola</taxon>
    </lineage>
</organism>
<comment type="similarity">
    <text evidence="1">Belongs to the ABC transporter superfamily.</text>
</comment>
<dbReference type="GO" id="GO:0005524">
    <property type="term" value="F:ATP binding"/>
    <property type="evidence" value="ECO:0007669"/>
    <property type="project" value="UniProtKB-KW"/>
</dbReference>
<dbReference type="EMBL" id="BNCJ01000005">
    <property type="protein sequence ID" value="GHF51766.1"/>
    <property type="molecule type" value="Genomic_DNA"/>
</dbReference>
<dbReference type="PROSITE" id="PS00211">
    <property type="entry name" value="ABC_TRANSPORTER_1"/>
    <property type="match status" value="1"/>
</dbReference>
<gene>
    <name evidence="6" type="ORF">GCM10017056_24470</name>
</gene>
<dbReference type="PANTHER" id="PTHR42788:SF19">
    <property type="entry name" value="ALIPHATIC SULFONATES IMPORT ATP-BINDING PROTEIN SSUB 2"/>
    <property type="match status" value="1"/>
</dbReference>
<dbReference type="GO" id="GO:0016887">
    <property type="term" value="F:ATP hydrolysis activity"/>
    <property type="evidence" value="ECO:0007669"/>
    <property type="project" value="InterPro"/>
</dbReference>
<sequence>MTGAACAIAGDVQLEGKRLLGGLDLTFGVGWTCLLGPSGSGKSTLLRLIAGLESAARLDGHRRAPERIGWMAQADLLQPRLSLIDNVLLMPRLRGEPARRERAEALLASVGLAGRGDMRPDTLSGGQRQRVALARVLAEDAPVILLDEPFGALDPATRLAMQSLAHDRLAGRIVVMVTHDPAEALRLGNRVLLVGNGTIGEVPPLPPPHPRAPGDAELALAAAALLARLSA</sequence>
<keyword evidence="7" id="KW-1185">Reference proteome</keyword>
<dbReference type="PANTHER" id="PTHR42788">
    <property type="entry name" value="TAURINE IMPORT ATP-BINDING PROTEIN-RELATED"/>
    <property type="match status" value="1"/>
</dbReference>
<keyword evidence="4 6" id="KW-0067">ATP-binding</keyword>
<dbReference type="PROSITE" id="PS50893">
    <property type="entry name" value="ABC_TRANSPORTER_2"/>
    <property type="match status" value="1"/>
</dbReference>
<dbReference type="InterPro" id="IPR050166">
    <property type="entry name" value="ABC_transporter_ATP-bind"/>
</dbReference>
<accession>A0A8J3GYA3</accession>
<dbReference type="AlphaFoldDB" id="A0A8J3GYA3"/>
<name>A0A8J3GYA3_9RHOB</name>
<evidence type="ECO:0000256" key="1">
    <source>
        <dbReference type="ARBA" id="ARBA00005417"/>
    </source>
</evidence>
<dbReference type="InterPro" id="IPR003593">
    <property type="entry name" value="AAA+_ATPase"/>
</dbReference>
<proteinExistence type="inferred from homology"/>
<dbReference type="RefSeq" id="WP_373310570.1">
    <property type="nucleotide sequence ID" value="NZ_BNCJ01000005.1"/>
</dbReference>
<evidence type="ECO:0000256" key="4">
    <source>
        <dbReference type="ARBA" id="ARBA00022840"/>
    </source>
</evidence>
<evidence type="ECO:0000313" key="6">
    <source>
        <dbReference type="EMBL" id="GHF51766.1"/>
    </source>
</evidence>
<dbReference type="Proteomes" id="UP000626220">
    <property type="component" value="Unassembled WGS sequence"/>
</dbReference>
<reference evidence="6" key="2">
    <citation type="submission" date="2020-09" db="EMBL/GenBank/DDBJ databases">
        <authorList>
            <person name="Sun Q."/>
            <person name="Kim S."/>
        </authorList>
    </citation>
    <scope>NUCLEOTIDE SEQUENCE</scope>
    <source>
        <strain evidence="6">KCTC 42650</strain>
    </source>
</reference>
<dbReference type="SUPFAM" id="SSF52540">
    <property type="entry name" value="P-loop containing nucleoside triphosphate hydrolases"/>
    <property type="match status" value="1"/>
</dbReference>